<name>A0A317XN49_9BASI</name>
<keyword evidence="3" id="KW-1185">Reference proteome</keyword>
<evidence type="ECO:0000256" key="1">
    <source>
        <dbReference type="SAM" id="Phobius"/>
    </source>
</evidence>
<keyword evidence="1" id="KW-1133">Transmembrane helix</keyword>
<dbReference type="InParanoid" id="A0A317XN49"/>
<protein>
    <submittedName>
        <fullName evidence="2">Uncharacterized protein</fullName>
    </submittedName>
</protein>
<reference evidence="2 3" key="1">
    <citation type="journal article" date="2018" name="Mol. Biol. Evol.">
        <title>Broad Genomic Sampling Reveals a Smut Pathogenic Ancestry of the Fungal Clade Ustilaginomycotina.</title>
        <authorList>
            <person name="Kijpornyongpan T."/>
            <person name="Mondo S.J."/>
            <person name="Barry K."/>
            <person name="Sandor L."/>
            <person name="Lee J."/>
            <person name="Lipzen A."/>
            <person name="Pangilinan J."/>
            <person name="LaButti K."/>
            <person name="Hainaut M."/>
            <person name="Henrissat B."/>
            <person name="Grigoriev I.V."/>
            <person name="Spatafora J.W."/>
            <person name="Aime M.C."/>
        </authorList>
    </citation>
    <scope>NUCLEOTIDE SEQUENCE [LARGE SCALE GENOMIC DNA]</scope>
    <source>
        <strain evidence="2 3">MCA 3645</strain>
    </source>
</reference>
<dbReference type="Proteomes" id="UP000246740">
    <property type="component" value="Unassembled WGS sequence"/>
</dbReference>
<organism evidence="2 3">
    <name type="scientific">Testicularia cyperi</name>
    <dbReference type="NCBI Taxonomy" id="1882483"/>
    <lineage>
        <taxon>Eukaryota</taxon>
        <taxon>Fungi</taxon>
        <taxon>Dikarya</taxon>
        <taxon>Basidiomycota</taxon>
        <taxon>Ustilaginomycotina</taxon>
        <taxon>Ustilaginomycetes</taxon>
        <taxon>Ustilaginales</taxon>
        <taxon>Anthracoideaceae</taxon>
        <taxon>Testicularia</taxon>
    </lineage>
</organism>
<dbReference type="AlphaFoldDB" id="A0A317XN49"/>
<dbReference type="EMBL" id="KZ819194">
    <property type="protein sequence ID" value="PWY99734.1"/>
    <property type="molecule type" value="Genomic_DNA"/>
</dbReference>
<sequence length="117" mass="13380">MDPHLGTPRRRMEAHPTHHNCICTCQTICPQLPNSFFFLFFFFFLSFAGSMAGRLRLWVVRWKKENKSCLETVASGNAELQCFENKQASVCLSNSTACVRMRGKLPRCILSVFGWEG</sequence>
<feature type="transmembrane region" description="Helical" evidence="1">
    <location>
        <begin position="36"/>
        <end position="57"/>
    </location>
</feature>
<evidence type="ECO:0000313" key="3">
    <source>
        <dbReference type="Proteomes" id="UP000246740"/>
    </source>
</evidence>
<accession>A0A317XN49</accession>
<keyword evidence="1" id="KW-0472">Membrane</keyword>
<gene>
    <name evidence="2" type="ORF">BCV70DRAFT_112216</name>
</gene>
<proteinExistence type="predicted"/>
<evidence type="ECO:0000313" key="2">
    <source>
        <dbReference type="EMBL" id="PWY99734.1"/>
    </source>
</evidence>
<keyword evidence="1" id="KW-0812">Transmembrane</keyword>